<proteinExistence type="predicted"/>
<dbReference type="Proteomes" id="UP000054804">
    <property type="component" value="Unassembled WGS sequence"/>
</dbReference>
<dbReference type="InterPro" id="IPR041413">
    <property type="entry name" value="MLTR_LBD"/>
</dbReference>
<gene>
    <name evidence="2" type="ORF">AT728_23715</name>
</gene>
<evidence type="ECO:0000259" key="1">
    <source>
        <dbReference type="Pfam" id="PF17765"/>
    </source>
</evidence>
<dbReference type="AlphaFoldDB" id="A0A0W7X241"/>
<dbReference type="Pfam" id="PF13560">
    <property type="entry name" value="HTH_31"/>
    <property type="match status" value="1"/>
</dbReference>
<dbReference type="SUPFAM" id="SSF47413">
    <property type="entry name" value="lambda repressor-like DNA-binding domains"/>
    <property type="match status" value="1"/>
</dbReference>
<sequence>MNKTALRALLRERRALIAPESHGFVRSTGQGRRAPGLSQHQVDQLLHRTLGTYHRLESGNYPNPPTALLRDVARLFGLNEQEWVSLCRYALLQDPPGPLHLSAGKEVPGVWQEAVEGVRHMAYVTDASWDMLAHNEAFTRMFPDGQVPSNIMRWMVLDPVGRAHLLDWQSSWAPMVLPQLHGALASRPEDETLRQIEKEVLADPDVAVHYGAGRPHPHPDGDERPLMHAELGPGWVTMCAAQPLTAPGARLMILVFHPGAQRSHPRSPMLRSS</sequence>
<organism evidence="2 3">
    <name type="scientific">Streptomyces silvensis</name>
    <dbReference type="NCBI Taxonomy" id="1765722"/>
    <lineage>
        <taxon>Bacteria</taxon>
        <taxon>Bacillati</taxon>
        <taxon>Actinomycetota</taxon>
        <taxon>Actinomycetes</taxon>
        <taxon>Kitasatosporales</taxon>
        <taxon>Streptomycetaceae</taxon>
        <taxon>Streptomyces</taxon>
    </lineage>
</organism>
<dbReference type="PANTHER" id="PTHR35010:SF2">
    <property type="entry name" value="BLL4672 PROTEIN"/>
    <property type="match status" value="1"/>
</dbReference>
<reference evidence="2 3" key="1">
    <citation type="submission" date="2015-12" db="EMBL/GenBank/DDBJ databases">
        <title>Draft genome sequence of Streptomyces silvensis ATCC 53525, a producer of novel hormone antagonists.</title>
        <authorList>
            <person name="Johnston C.W."/>
            <person name="Li Y."/>
            <person name="Magarvey N.A."/>
        </authorList>
    </citation>
    <scope>NUCLEOTIDE SEQUENCE [LARGE SCALE GENOMIC DNA]</scope>
    <source>
        <strain evidence="2 3">ATCC 53525</strain>
    </source>
</reference>
<comment type="caution">
    <text evidence="2">The sequence shown here is derived from an EMBL/GenBank/DDBJ whole genome shotgun (WGS) entry which is preliminary data.</text>
</comment>
<dbReference type="PANTHER" id="PTHR35010">
    <property type="entry name" value="BLL4672 PROTEIN-RELATED"/>
    <property type="match status" value="1"/>
</dbReference>
<dbReference type="CDD" id="cd00093">
    <property type="entry name" value="HTH_XRE"/>
    <property type="match status" value="1"/>
</dbReference>
<evidence type="ECO:0000313" key="2">
    <source>
        <dbReference type="EMBL" id="KUF16933.1"/>
    </source>
</evidence>
<name>A0A0W7X241_9ACTN</name>
<dbReference type="Pfam" id="PF17765">
    <property type="entry name" value="MLTR_LBD"/>
    <property type="match status" value="1"/>
</dbReference>
<dbReference type="GO" id="GO:0003677">
    <property type="term" value="F:DNA binding"/>
    <property type="evidence" value="ECO:0007669"/>
    <property type="project" value="InterPro"/>
</dbReference>
<dbReference type="Gene3D" id="3.30.450.180">
    <property type="match status" value="1"/>
</dbReference>
<feature type="domain" description="MmyB-like transcription regulator ligand binding" evidence="1">
    <location>
        <begin position="122"/>
        <end position="261"/>
    </location>
</feature>
<dbReference type="OrthoDB" id="4144527at2"/>
<dbReference type="InterPro" id="IPR010982">
    <property type="entry name" value="Lambda_DNA-bd_dom_sf"/>
</dbReference>
<protein>
    <recommendedName>
        <fullName evidence="1">MmyB-like transcription regulator ligand binding domain-containing protein</fullName>
    </recommendedName>
</protein>
<evidence type="ECO:0000313" key="3">
    <source>
        <dbReference type="Proteomes" id="UP000054804"/>
    </source>
</evidence>
<dbReference type="STRING" id="1765722.AT728_23715"/>
<dbReference type="EMBL" id="LOCL01000035">
    <property type="protein sequence ID" value="KUF16933.1"/>
    <property type="molecule type" value="Genomic_DNA"/>
</dbReference>
<dbReference type="InterPro" id="IPR001387">
    <property type="entry name" value="Cro/C1-type_HTH"/>
</dbReference>
<accession>A0A0W7X241</accession>
<keyword evidence="3" id="KW-1185">Reference proteome</keyword>
<dbReference type="RefSeq" id="WP_058848780.1">
    <property type="nucleotide sequence ID" value="NZ_LOCL01000035.1"/>
</dbReference>